<dbReference type="PANTHER" id="PTHR31118:SF12">
    <property type="entry name" value="CYCLASE-LIKE PROTEIN 2"/>
    <property type="match status" value="1"/>
</dbReference>
<dbReference type="GO" id="GO:0004061">
    <property type="term" value="F:arylformamidase activity"/>
    <property type="evidence" value="ECO:0007669"/>
    <property type="project" value="InterPro"/>
</dbReference>
<keyword evidence="3" id="KW-1185">Reference proteome</keyword>
<protein>
    <submittedName>
        <fullName evidence="2">Cyclase</fullName>
    </submittedName>
</protein>
<evidence type="ECO:0000313" key="2">
    <source>
        <dbReference type="EMBL" id="GHD28479.1"/>
    </source>
</evidence>
<evidence type="ECO:0000256" key="1">
    <source>
        <dbReference type="SAM" id="MobiDB-lite"/>
    </source>
</evidence>
<accession>A0A918XFK9</accession>
<dbReference type="SUPFAM" id="SSF102198">
    <property type="entry name" value="Putative cyclase"/>
    <property type="match status" value="1"/>
</dbReference>
<dbReference type="Pfam" id="PF04199">
    <property type="entry name" value="Cyclase"/>
    <property type="match status" value="1"/>
</dbReference>
<dbReference type="PANTHER" id="PTHR31118">
    <property type="entry name" value="CYCLASE-LIKE PROTEIN 2"/>
    <property type="match status" value="1"/>
</dbReference>
<dbReference type="RefSeq" id="WP_017577803.1">
    <property type="nucleotide sequence ID" value="NZ_BMXL01000014.1"/>
</dbReference>
<dbReference type="EMBL" id="BMXL01000014">
    <property type="protein sequence ID" value="GHD28479.1"/>
    <property type="molecule type" value="Genomic_DNA"/>
</dbReference>
<comment type="caution">
    <text evidence="2">The sequence shown here is derived from an EMBL/GenBank/DDBJ whole genome shotgun (WGS) entry which is preliminary data.</text>
</comment>
<organism evidence="2 3">
    <name type="scientific">Nocardiopsis kunsanensis</name>
    <dbReference type="NCBI Taxonomy" id="141693"/>
    <lineage>
        <taxon>Bacteria</taxon>
        <taxon>Bacillati</taxon>
        <taxon>Actinomycetota</taxon>
        <taxon>Actinomycetes</taxon>
        <taxon>Streptosporangiales</taxon>
        <taxon>Nocardiopsidaceae</taxon>
        <taxon>Nocardiopsis</taxon>
    </lineage>
</organism>
<dbReference type="AlphaFoldDB" id="A0A918XFK9"/>
<feature type="region of interest" description="Disordered" evidence="1">
    <location>
        <begin position="1"/>
        <end position="35"/>
    </location>
</feature>
<name>A0A918XFK9_9ACTN</name>
<gene>
    <name evidence="2" type="ORF">GCM10007147_28440</name>
</gene>
<dbReference type="Proteomes" id="UP000654947">
    <property type="component" value="Unassembled WGS sequence"/>
</dbReference>
<dbReference type="InterPro" id="IPR037175">
    <property type="entry name" value="KFase_sf"/>
</dbReference>
<dbReference type="Gene3D" id="3.50.30.50">
    <property type="entry name" value="Putative cyclase"/>
    <property type="match status" value="1"/>
</dbReference>
<evidence type="ECO:0000313" key="3">
    <source>
        <dbReference type="Proteomes" id="UP000654947"/>
    </source>
</evidence>
<dbReference type="InterPro" id="IPR007325">
    <property type="entry name" value="KFase/CYL"/>
</dbReference>
<dbReference type="GO" id="GO:0019441">
    <property type="term" value="P:L-tryptophan catabolic process to kynurenine"/>
    <property type="evidence" value="ECO:0007669"/>
    <property type="project" value="InterPro"/>
</dbReference>
<proteinExistence type="predicted"/>
<reference evidence="2 3" key="1">
    <citation type="journal article" date="2014" name="Int. J. Syst. Evol. Microbiol.">
        <title>Complete genome sequence of Corynebacterium casei LMG S-19264T (=DSM 44701T), isolated from a smear-ripened cheese.</title>
        <authorList>
            <consortium name="US DOE Joint Genome Institute (JGI-PGF)"/>
            <person name="Walter F."/>
            <person name="Albersmeier A."/>
            <person name="Kalinowski J."/>
            <person name="Ruckert C."/>
        </authorList>
    </citation>
    <scope>NUCLEOTIDE SEQUENCE [LARGE SCALE GENOMIC DNA]</scope>
    <source>
        <strain evidence="2 3">KCTC 19473</strain>
    </source>
</reference>
<sequence length="266" mass="28060">MCLNGTGETVRARTGGPVHAEPARPEAGLPAWPSRPGRVVDLSHVLSPTTATFDEEKPTRETVAPALPEGEVGFHFNRWTFLEHSGTHLDAPGHVVGGGRLVPDIAPEELVVPAVVLDVRERAAQDPDTVVTVEDVLEHERAHGPVPEGSAVLMFSGWSTKWEQGDAAVRGMGTEGTWHFPGLGAEACAFLVEKRGVSGFGVDTLSSDPGTSTDFPAHEVIGRADRWGLECLTGLERLPPRGAVLTVGVMPGEDASGAPSRVLALV</sequence>